<evidence type="ECO:0000256" key="1">
    <source>
        <dbReference type="SAM" id="SignalP"/>
    </source>
</evidence>
<gene>
    <name evidence="2" type="ORF">CLAU1311_LOCUS4034</name>
</gene>
<accession>A0A7S2Z2T0</accession>
<proteinExistence type="predicted"/>
<feature type="signal peptide" evidence="1">
    <location>
        <begin position="1"/>
        <end position="27"/>
    </location>
</feature>
<evidence type="ECO:0000313" key="2">
    <source>
        <dbReference type="EMBL" id="CAE0018329.1"/>
    </source>
</evidence>
<reference evidence="2" key="1">
    <citation type="submission" date="2021-01" db="EMBL/GenBank/DDBJ databases">
        <authorList>
            <person name="Corre E."/>
            <person name="Pelletier E."/>
            <person name="Niang G."/>
            <person name="Scheremetjew M."/>
            <person name="Finn R."/>
            <person name="Kale V."/>
            <person name="Holt S."/>
            <person name="Cochrane G."/>
            <person name="Meng A."/>
            <person name="Brown T."/>
            <person name="Cohen L."/>
        </authorList>
    </citation>
    <scope>NUCLEOTIDE SEQUENCE</scope>
    <source>
        <strain evidence="2">RCC856</strain>
    </source>
</reference>
<dbReference type="AlphaFoldDB" id="A0A7S2Z2T0"/>
<organism evidence="2">
    <name type="scientific">Chloropicon laureae</name>
    <dbReference type="NCBI Taxonomy" id="464258"/>
    <lineage>
        <taxon>Eukaryota</taxon>
        <taxon>Viridiplantae</taxon>
        <taxon>Chlorophyta</taxon>
        <taxon>Chloropicophyceae</taxon>
        <taxon>Chloropicales</taxon>
        <taxon>Chloropicaceae</taxon>
        <taxon>Chloropicon</taxon>
    </lineage>
</organism>
<dbReference type="EMBL" id="HBHU01006223">
    <property type="protein sequence ID" value="CAE0018329.1"/>
    <property type="molecule type" value="Transcribed_RNA"/>
</dbReference>
<feature type="chain" id="PRO_5030692493" evidence="1">
    <location>
        <begin position="28"/>
        <end position="135"/>
    </location>
</feature>
<protein>
    <submittedName>
        <fullName evidence="2">Uncharacterized protein</fullName>
    </submittedName>
</protein>
<keyword evidence="1" id="KW-0732">Signal</keyword>
<sequence>MTLTSQFRFTFLSVSVLQLLGESEIYGNEPGFDLPVRVVIGEPESFEADASKNADPLRGDALKKALKQSGRFKRFDDDKSGLWGYESYCKDRVCGYYTVAPKCQGACRKYYPDGSLGLGERTAVEIAERNKSQAT</sequence>
<name>A0A7S2Z2T0_9CHLO</name>